<evidence type="ECO:0000256" key="1">
    <source>
        <dbReference type="ARBA" id="ARBA00004125"/>
    </source>
</evidence>
<keyword evidence="12" id="KW-1185">Reference proteome</keyword>
<evidence type="ECO:0000313" key="12">
    <source>
        <dbReference type="Proteomes" id="UP000465112"/>
    </source>
</evidence>
<dbReference type="PANTHER" id="PTHR23292">
    <property type="entry name" value="LIPOPOLYSACCHARIDE-INDUCED TUMOR NECROSIS FACTOR-ALPHA FACTOR"/>
    <property type="match status" value="1"/>
</dbReference>
<evidence type="ECO:0000256" key="3">
    <source>
        <dbReference type="ARBA" id="ARBA00004630"/>
    </source>
</evidence>
<evidence type="ECO:0000256" key="2">
    <source>
        <dbReference type="ARBA" id="ARBA00004414"/>
    </source>
</evidence>
<feature type="region of interest" description="Disordered" evidence="8">
    <location>
        <begin position="1"/>
        <end position="24"/>
    </location>
</feature>
<organism evidence="11 12">
    <name type="scientific">Perca fluviatilis</name>
    <name type="common">European perch</name>
    <dbReference type="NCBI Taxonomy" id="8168"/>
    <lineage>
        <taxon>Eukaryota</taxon>
        <taxon>Metazoa</taxon>
        <taxon>Chordata</taxon>
        <taxon>Craniata</taxon>
        <taxon>Vertebrata</taxon>
        <taxon>Euteleostomi</taxon>
        <taxon>Actinopterygii</taxon>
        <taxon>Neopterygii</taxon>
        <taxon>Teleostei</taxon>
        <taxon>Neoteleostei</taxon>
        <taxon>Acanthomorphata</taxon>
        <taxon>Eupercaria</taxon>
        <taxon>Perciformes</taxon>
        <taxon>Percoidei</taxon>
        <taxon>Percidae</taxon>
        <taxon>Percinae</taxon>
        <taxon>Perca</taxon>
    </lineage>
</organism>
<proteinExistence type="inferred from homology"/>
<accession>A0A6A5FS64</accession>
<sequence length="164" mass="17678">MEPPSYEEATLHPSGLGNPSTPPPTYVEAVTTQSDSFPVLTLPTAGTSPSQNTGLITYQLTQIGASDGGRQTQPAVVVTQPQPVPILMTHLGDIPGLVCCPHCNNVVTSKVNYVPGWIAWCMCLLIILMGFICGCCLIPFAMRSLHDVHHSCPQCGKHLHTYRR</sequence>
<gene>
    <name evidence="11" type="ORF">PFLUV_G00011640</name>
</gene>
<dbReference type="EMBL" id="VHII01000001">
    <property type="protein sequence ID" value="KAF1395450.1"/>
    <property type="molecule type" value="Genomic_DNA"/>
</dbReference>
<feature type="transmembrane region" description="Helical" evidence="9">
    <location>
        <begin position="117"/>
        <end position="141"/>
    </location>
</feature>
<comment type="caution">
    <text evidence="11">The sequence shown here is derived from an EMBL/GenBank/DDBJ whole genome shotgun (WGS) entry which is preliminary data.</text>
</comment>
<evidence type="ECO:0000256" key="7">
    <source>
        <dbReference type="ARBA" id="ARBA00023136"/>
    </source>
</evidence>
<feature type="domain" description="LITAF" evidence="10">
    <location>
        <begin position="80"/>
        <end position="164"/>
    </location>
</feature>
<keyword evidence="5" id="KW-0479">Metal-binding</keyword>
<dbReference type="GO" id="GO:0005634">
    <property type="term" value="C:nucleus"/>
    <property type="evidence" value="ECO:0007669"/>
    <property type="project" value="TreeGrafter"/>
</dbReference>
<dbReference type="Proteomes" id="UP000465112">
    <property type="component" value="Chromosome 1"/>
</dbReference>
<evidence type="ECO:0000256" key="8">
    <source>
        <dbReference type="SAM" id="MobiDB-lite"/>
    </source>
</evidence>
<protein>
    <recommendedName>
        <fullName evidence="10">LITAF domain-containing protein</fullName>
    </recommendedName>
</protein>
<dbReference type="PROSITE" id="PS51837">
    <property type="entry name" value="LITAF"/>
    <property type="match status" value="1"/>
</dbReference>
<dbReference type="OrthoDB" id="4713066at2759"/>
<keyword evidence="9" id="KW-0812">Transmembrane</keyword>
<dbReference type="InterPro" id="IPR037519">
    <property type="entry name" value="LITAF_fam"/>
</dbReference>
<dbReference type="GO" id="GO:0098574">
    <property type="term" value="C:cytoplasmic side of lysosomal membrane"/>
    <property type="evidence" value="ECO:0007669"/>
    <property type="project" value="TreeGrafter"/>
</dbReference>
<name>A0A6A5FS64_PERFL</name>
<evidence type="ECO:0000256" key="9">
    <source>
        <dbReference type="SAM" id="Phobius"/>
    </source>
</evidence>
<keyword evidence="7 9" id="KW-0472">Membrane</keyword>
<evidence type="ECO:0000313" key="11">
    <source>
        <dbReference type="EMBL" id="KAF1395450.1"/>
    </source>
</evidence>
<dbReference type="GO" id="GO:0098560">
    <property type="term" value="C:cytoplasmic side of late endosome membrane"/>
    <property type="evidence" value="ECO:0007669"/>
    <property type="project" value="TreeGrafter"/>
</dbReference>
<dbReference type="GO" id="GO:0008270">
    <property type="term" value="F:zinc ion binding"/>
    <property type="evidence" value="ECO:0007669"/>
    <property type="project" value="TreeGrafter"/>
</dbReference>
<dbReference type="AlphaFoldDB" id="A0A6A5FS64"/>
<comment type="subcellular location">
    <subcellularLocation>
        <location evidence="1">Endosome membrane</location>
        <topology evidence="1">Peripheral membrane protein</topology>
        <orientation evidence="1">Cytoplasmic side</orientation>
    </subcellularLocation>
    <subcellularLocation>
        <location evidence="2">Late endosome membrane</location>
    </subcellularLocation>
    <subcellularLocation>
        <location evidence="3">Lysosome membrane</location>
        <topology evidence="3">Peripheral membrane protein</topology>
        <orientation evidence="3">Cytoplasmic side</orientation>
    </subcellularLocation>
</comment>
<dbReference type="InterPro" id="IPR006629">
    <property type="entry name" value="LITAF"/>
</dbReference>
<dbReference type="SMART" id="SM00714">
    <property type="entry name" value="LITAF"/>
    <property type="match status" value="1"/>
</dbReference>
<dbReference type="Pfam" id="PF10601">
    <property type="entry name" value="zf-LITAF-like"/>
    <property type="match status" value="1"/>
</dbReference>
<keyword evidence="6" id="KW-0862">Zinc</keyword>
<evidence type="ECO:0000256" key="5">
    <source>
        <dbReference type="ARBA" id="ARBA00022723"/>
    </source>
</evidence>
<evidence type="ECO:0000259" key="10">
    <source>
        <dbReference type="PROSITE" id="PS51837"/>
    </source>
</evidence>
<evidence type="ECO:0000256" key="4">
    <source>
        <dbReference type="ARBA" id="ARBA00005975"/>
    </source>
</evidence>
<reference evidence="11 12" key="1">
    <citation type="submission" date="2019-06" db="EMBL/GenBank/DDBJ databases">
        <title>A chromosome-scale genome assembly of the European perch, Perca fluviatilis.</title>
        <authorList>
            <person name="Roques C."/>
            <person name="Zahm M."/>
            <person name="Cabau C."/>
            <person name="Klopp C."/>
            <person name="Bouchez O."/>
            <person name="Donnadieu C."/>
            <person name="Kuhl H."/>
            <person name="Gislard M."/>
            <person name="Guendouz S."/>
            <person name="Journot L."/>
            <person name="Haffray P."/>
            <person name="Bestin A."/>
            <person name="Morvezen R."/>
            <person name="Feron R."/>
            <person name="Wen M."/>
            <person name="Jouanno E."/>
            <person name="Herpin A."/>
            <person name="Schartl M."/>
            <person name="Postlethwait J."/>
            <person name="Schaerlinger B."/>
            <person name="Chardard D."/>
            <person name="Lecocq T."/>
            <person name="Poncet C."/>
            <person name="Jaffrelo L."/>
            <person name="Lampietro C."/>
            <person name="Guiguen Y."/>
        </authorList>
    </citation>
    <scope>NUCLEOTIDE SEQUENCE [LARGE SCALE GENOMIC DNA]</scope>
    <source>
        <tissue evidence="11">Blood</tissue>
    </source>
</reference>
<dbReference type="PANTHER" id="PTHR23292:SF46">
    <property type="entry name" value="LIPOPOLYSACCHARIDE-INDUCED TUMOR NECROSIS FACTOR-ALPHA FACTOR HOMOLOG"/>
    <property type="match status" value="1"/>
</dbReference>
<comment type="similarity">
    <text evidence="4">Belongs to the CDIP1/LITAF family.</text>
</comment>
<keyword evidence="9" id="KW-1133">Transmembrane helix</keyword>
<evidence type="ECO:0000256" key="6">
    <source>
        <dbReference type="ARBA" id="ARBA00022833"/>
    </source>
</evidence>